<evidence type="ECO:0000256" key="6">
    <source>
        <dbReference type="SAM" id="MobiDB-lite"/>
    </source>
</evidence>
<dbReference type="OrthoDB" id="19482at2759"/>
<dbReference type="PANTHER" id="PTHR14190:SF7">
    <property type="entry name" value="VACUOLAR PROTEIN SORTING-ASSOCIATED PROTEIN 52 HOMOLOG"/>
    <property type="match status" value="1"/>
</dbReference>
<keyword evidence="10" id="KW-1185">Reference proteome</keyword>
<dbReference type="Proteomes" id="UP000319160">
    <property type="component" value="Unassembled WGS sequence"/>
</dbReference>
<feature type="compositionally biased region" description="Low complexity" evidence="6">
    <location>
        <begin position="7"/>
        <end position="31"/>
    </location>
</feature>
<protein>
    <recommendedName>
        <fullName evidence="11">Vps52/Sac2 family protein</fullName>
    </recommendedName>
</protein>
<evidence type="ECO:0000256" key="2">
    <source>
        <dbReference type="ARBA" id="ARBA00008180"/>
    </source>
</evidence>
<evidence type="ECO:0008006" key="11">
    <source>
        <dbReference type="Google" id="ProtNLM"/>
    </source>
</evidence>
<dbReference type="EMBL" id="VFLP01000008">
    <property type="protein sequence ID" value="TRX96910.1"/>
    <property type="molecule type" value="Genomic_DNA"/>
</dbReference>
<evidence type="ECO:0000256" key="4">
    <source>
        <dbReference type="ARBA" id="ARBA00022927"/>
    </source>
</evidence>
<dbReference type="InterPro" id="IPR048361">
    <property type="entry name" value="Vps52_C"/>
</dbReference>
<dbReference type="GO" id="GO:0005829">
    <property type="term" value="C:cytosol"/>
    <property type="evidence" value="ECO:0007669"/>
    <property type="project" value="GOC"/>
</dbReference>
<comment type="subcellular location">
    <subcellularLocation>
        <location evidence="1">Golgi apparatus</location>
        <location evidence="1">trans-Golgi network</location>
    </subcellularLocation>
</comment>
<evidence type="ECO:0000313" key="10">
    <source>
        <dbReference type="Proteomes" id="UP000319160"/>
    </source>
</evidence>
<organism evidence="9 10">
    <name type="scientific">Xylaria flabelliformis</name>
    <dbReference type="NCBI Taxonomy" id="2512241"/>
    <lineage>
        <taxon>Eukaryota</taxon>
        <taxon>Fungi</taxon>
        <taxon>Dikarya</taxon>
        <taxon>Ascomycota</taxon>
        <taxon>Pezizomycotina</taxon>
        <taxon>Sordariomycetes</taxon>
        <taxon>Xylariomycetidae</taxon>
        <taxon>Xylariales</taxon>
        <taxon>Xylariaceae</taxon>
        <taxon>Xylaria</taxon>
    </lineage>
</organism>
<feature type="domain" description="Vps52 C-terminal" evidence="8">
    <location>
        <begin position="341"/>
        <end position="661"/>
    </location>
</feature>
<evidence type="ECO:0000259" key="8">
    <source>
        <dbReference type="Pfam" id="PF20655"/>
    </source>
</evidence>
<dbReference type="GO" id="GO:0006896">
    <property type="term" value="P:Golgi to vacuole transport"/>
    <property type="evidence" value="ECO:0007669"/>
    <property type="project" value="TreeGrafter"/>
</dbReference>
<evidence type="ECO:0000256" key="3">
    <source>
        <dbReference type="ARBA" id="ARBA00022448"/>
    </source>
</evidence>
<gene>
    <name evidence="9" type="ORF">FHL15_002216</name>
</gene>
<feature type="domain" description="Vps52 coiled-coil" evidence="7">
    <location>
        <begin position="158"/>
        <end position="324"/>
    </location>
</feature>
<dbReference type="PANTHER" id="PTHR14190">
    <property type="entry name" value="SUPPRESSOR OF ACTIN MUTATIONS 2/VACUOLAR PROTEIN SORTING 52"/>
    <property type="match status" value="1"/>
</dbReference>
<keyword evidence="4" id="KW-0653">Protein transport</keyword>
<comment type="caution">
    <text evidence="9">The sequence shown here is derived from an EMBL/GenBank/DDBJ whole genome shotgun (WGS) entry which is preliminary data.</text>
</comment>
<feature type="region of interest" description="Disordered" evidence="6">
    <location>
        <begin position="1"/>
        <end position="53"/>
    </location>
</feature>
<name>A0A553I9M9_9PEZI</name>
<dbReference type="GO" id="GO:0000938">
    <property type="term" value="C:GARP complex"/>
    <property type="evidence" value="ECO:0007669"/>
    <property type="project" value="TreeGrafter"/>
</dbReference>
<sequence length="664" mass="73483">MWLDRLAGQSPSPASSQPPSRAYSPAPARSSGGLGPYLTSQRPGLTPRSSSLSLASVDSSTSSLLASSRRATGSNLKQTTTTYTGPDPADILATLLGEGSDLSRNATTSITSADLNTVFDFGDLSLHSLALSDEPLSTTIDSRRQQSPEEHERNKAKFEELHHSIQACDEILASVETNLASFRNDLAAVSADIESLQARSAALNVRLENRKAVEKGLAPAVEEISVSPATVAKIADGHVDETWVKALNEIDKKDAAHKRSDSAPEQHKGLQDLGPLLEKLVQKAIERIRDFFVAQIKALRSPHINAQIIQQQNFLKFKELFSFLHKHHPTLANEISLAYMNTMRWYYANQFTRYENALRKIKLHVLEKMDVLGNDDTSRRGAALSSSRIAGPPHDAFNLGRRVDILRTSNQTAISSYLAEEDQTTHYLETPFRNFNLALIDNVTAEYTFLASFFAPALSYATISRHFTYIFDPTLQLGQVLTKNLVSETYDAIGLLLSIRLNQHFQFELQRRKIPAADGYINGTAMLLWPRLQFVMNAHCESVRALTTTLPTRPPPKVDQAKLSTAPHVVTQRFGQLLHGVLSMSTEAGDDEPVVTSLGRLRSETEAFLTKYSTAFGTDKRKRERFLYTNYSLILTIISDVGGKLAVEQQEHFEGLKTAFQEAA</sequence>
<feature type="region of interest" description="Disordered" evidence="6">
    <location>
        <begin position="65"/>
        <end position="88"/>
    </location>
</feature>
<comment type="similarity">
    <text evidence="2">Belongs to the VPS52 family.</text>
</comment>
<dbReference type="Pfam" id="PF04129">
    <property type="entry name" value="Vps52_CC"/>
    <property type="match status" value="1"/>
</dbReference>
<reference evidence="10" key="1">
    <citation type="submission" date="2019-06" db="EMBL/GenBank/DDBJ databases">
        <title>Draft genome sequence of the griseofulvin-producing fungus Xylaria cubensis strain G536.</title>
        <authorList>
            <person name="Mead M.E."/>
            <person name="Raja H.A."/>
            <person name="Steenwyk J.L."/>
            <person name="Knowles S.L."/>
            <person name="Oberlies N.H."/>
            <person name="Rokas A."/>
        </authorList>
    </citation>
    <scope>NUCLEOTIDE SEQUENCE [LARGE SCALE GENOMIC DNA]</scope>
    <source>
        <strain evidence="10">G536</strain>
    </source>
</reference>
<evidence type="ECO:0000259" key="7">
    <source>
        <dbReference type="Pfam" id="PF04129"/>
    </source>
</evidence>
<proteinExistence type="inferred from homology"/>
<dbReference type="GO" id="GO:0042147">
    <property type="term" value="P:retrograde transport, endosome to Golgi"/>
    <property type="evidence" value="ECO:0007669"/>
    <property type="project" value="TreeGrafter"/>
</dbReference>
<dbReference type="InterPro" id="IPR048319">
    <property type="entry name" value="Vps52_CC"/>
</dbReference>
<evidence type="ECO:0000256" key="5">
    <source>
        <dbReference type="ARBA" id="ARBA00023034"/>
    </source>
</evidence>
<accession>A0A553I9M9</accession>
<dbReference type="AlphaFoldDB" id="A0A553I9M9"/>
<feature type="compositionally biased region" description="Low complexity" evidence="6">
    <location>
        <begin position="65"/>
        <end position="74"/>
    </location>
</feature>
<dbReference type="GO" id="GO:0019905">
    <property type="term" value="F:syntaxin binding"/>
    <property type="evidence" value="ECO:0007669"/>
    <property type="project" value="TreeGrafter"/>
</dbReference>
<keyword evidence="3" id="KW-0813">Transport</keyword>
<evidence type="ECO:0000313" key="9">
    <source>
        <dbReference type="EMBL" id="TRX96910.1"/>
    </source>
</evidence>
<dbReference type="Pfam" id="PF20655">
    <property type="entry name" value="Vps52_C"/>
    <property type="match status" value="1"/>
</dbReference>
<evidence type="ECO:0000256" key="1">
    <source>
        <dbReference type="ARBA" id="ARBA00004601"/>
    </source>
</evidence>
<dbReference type="STRING" id="2512241.A0A553I9M9"/>
<dbReference type="GO" id="GO:0015031">
    <property type="term" value="P:protein transport"/>
    <property type="evidence" value="ECO:0007669"/>
    <property type="project" value="UniProtKB-KW"/>
</dbReference>
<dbReference type="GO" id="GO:0032456">
    <property type="term" value="P:endocytic recycling"/>
    <property type="evidence" value="ECO:0007669"/>
    <property type="project" value="TreeGrafter"/>
</dbReference>
<dbReference type="InterPro" id="IPR007258">
    <property type="entry name" value="Vps52"/>
</dbReference>
<feature type="compositionally biased region" description="Polar residues" evidence="6">
    <location>
        <begin position="75"/>
        <end position="84"/>
    </location>
</feature>
<keyword evidence="5" id="KW-0333">Golgi apparatus</keyword>